<protein>
    <recommendedName>
        <fullName evidence="4 17">DNA polymerase III subunit epsilon</fullName>
        <ecNumber evidence="3 17">2.7.7.7</ecNumber>
    </recommendedName>
</protein>
<dbReference type="Gene3D" id="3.30.420.10">
    <property type="entry name" value="Ribonuclease H-like superfamily/Ribonuclease H"/>
    <property type="match status" value="1"/>
</dbReference>
<dbReference type="NCBIfam" id="TIGR01406">
    <property type="entry name" value="dnaQ_proteo"/>
    <property type="match status" value="1"/>
</dbReference>
<dbReference type="InterPro" id="IPR006309">
    <property type="entry name" value="DnaQ_proteo"/>
</dbReference>
<keyword evidence="7 17" id="KW-0235">DNA replication</keyword>
<evidence type="ECO:0000313" key="21">
    <source>
        <dbReference type="Proteomes" id="UP000602381"/>
    </source>
</evidence>
<evidence type="ECO:0000256" key="12">
    <source>
        <dbReference type="ARBA" id="ARBA00022842"/>
    </source>
</evidence>
<keyword evidence="8 17" id="KW-0540">Nuclease</keyword>
<dbReference type="PANTHER" id="PTHR30231:SF41">
    <property type="entry name" value="DNA POLYMERASE III SUBUNIT EPSILON"/>
    <property type="match status" value="1"/>
</dbReference>
<dbReference type="Proteomes" id="UP000602381">
    <property type="component" value="Unassembled WGS sequence"/>
</dbReference>
<keyword evidence="10 17" id="KW-0378">Hydrolase</keyword>
<dbReference type="SMART" id="SM00479">
    <property type="entry name" value="EXOIII"/>
    <property type="match status" value="1"/>
</dbReference>
<dbReference type="CDD" id="cd06131">
    <property type="entry name" value="DNA_pol_III_epsilon_Ecoli_like"/>
    <property type="match status" value="1"/>
</dbReference>
<keyword evidence="5 17" id="KW-0808">Transferase</keyword>
<evidence type="ECO:0000256" key="18">
    <source>
        <dbReference type="SAM" id="MobiDB-lite"/>
    </source>
</evidence>
<dbReference type="SUPFAM" id="SSF53098">
    <property type="entry name" value="Ribonuclease H-like"/>
    <property type="match status" value="1"/>
</dbReference>
<evidence type="ECO:0000256" key="17">
    <source>
        <dbReference type="RuleBase" id="RU364087"/>
    </source>
</evidence>
<comment type="caution">
    <text evidence="20">The sequence shown here is derived from an EMBL/GenBank/DDBJ whole genome shotgun (WGS) entry which is preliminary data.</text>
</comment>
<evidence type="ECO:0000256" key="6">
    <source>
        <dbReference type="ARBA" id="ARBA00022695"/>
    </source>
</evidence>
<comment type="cofactor">
    <cofactor evidence="2 17">
        <name>Mg(2+)</name>
        <dbReference type="ChEBI" id="CHEBI:18420"/>
    </cofactor>
</comment>
<dbReference type="Pfam" id="PF00929">
    <property type="entry name" value="RNase_T"/>
    <property type="match status" value="1"/>
</dbReference>
<evidence type="ECO:0000256" key="2">
    <source>
        <dbReference type="ARBA" id="ARBA00001946"/>
    </source>
</evidence>
<feature type="domain" description="Exonuclease" evidence="19">
    <location>
        <begin position="2"/>
        <end position="172"/>
    </location>
</feature>
<dbReference type="EC" id="2.7.7.7" evidence="3 17"/>
<comment type="subunit">
    <text evidence="17">DNA polymerase III contains a core (composed of alpha, epsilon and theta chains) that associates with a tau subunit. This core dimerizes to form the POLIII' complex. PolIII' associates with the gamma complex (composed of gamma, delta, delta', psi and chi chains) and with the beta chain to form the complete DNA polymerase III complex.</text>
</comment>
<reference evidence="21" key="1">
    <citation type="journal article" date="2019" name="Int. J. Syst. Evol. Microbiol.">
        <title>The Global Catalogue of Microorganisms (GCM) 10K type strain sequencing project: providing services to taxonomists for standard genome sequencing and annotation.</title>
        <authorList>
            <consortium name="The Broad Institute Genomics Platform"/>
            <consortium name="The Broad Institute Genome Sequencing Center for Infectious Disease"/>
            <person name="Wu L."/>
            <person name="Ma J."/>
        </authorList>
    </citation>
    <scope>NUCLEOTIDE SEQUENCE [LARGE SCALE GENOMIC DNA]</scope>
    <source>
        <strain evidence="21">JCM 17843</strain>
    </source>
</reference>
<evidence type="ECO:0000256" key="9">
    <source>
        <dbReference type="ARBA" id="ARBA00022723"/>
    </source>
</evidence>
<comment type="cofactor">
    <cofactor evidence="1 17">
        <name>Mn(2+)</name>
        <dbReference type="ChEBI" id="CHEBI:29035"/>
    </cofactor>
</comment>
<dbReference type="RefSeq" id="WP_150004278.1">
    <property type="nucleotide sequence ID" value="NZ_BMOV01000002.1"/>
</dbReference>
<keyword evidence="11 17" id="KW-0269">Exonuclease</keyword>
<dbReference type="EMBL" id="BMOV01000002">
    <property type="protein sequence ID" value="GGO07575.1"/>
    <property type="molecule type" value="Genomic_DNA"/>
</dbReference>
<evidence type="ECO:0000256" key="11">
    <source>
        <dbReference type="ARBA" id="ARBA00022839"/>
    </source>
</evidence>
<proteinExistence type="predicted"/>
<evidence type="ECO:0000256" key="3">
    <source>
        <dbReference type="ARBA" id="ARBA00012417"/>
    </source>
</evidence>
<evidence type="ECO:0000256" key="13">
    <source>
        <dbReference type="ARBA" id="ARBA00022932"/>
    </source>
</evidence>
<keyword evidence="6 17" id="KW-0548">Nucleotidyltransferase</keyword>
<dbReference type="InterPro" id="IPR006054">
    <property type="entry name" value="DnaQ"/>
</dbReference>
<feature type="compositionally biased region" description="Basic and acidic residues" evidence="18">
    <location>
        <begin position="195"/>
        <end position="207"/>
    </location>
</feature>
<evidence type="ECO:0000256" key="10">
    <source>
        <dbReference type="ARBA" id="ARBA00022801"/>
    </source>
</evidence>
<evidence type="ECO:0000256" key="4">
    <source>
        <dbReference type="ARBA" id="ARBA00020352"/>
    </source>
</evidence>
<keyword evidence="21" id="KW-1185">Reference proteome</keyword>
<evidence type="ECO:0000256" key="5">
    <source>
        <dbReference type="ARBA" id="ARBA00022679"/>
    </source>
</evidence>
<feature type="region of interest" description="Disordered" evidence="18">
    <location>
        <begin position="177"/>
        <end position="207"/>
    </location>
</feature>
<sequence>MREIVFDTETTGLDPSQGHRLVQIGAVELIDFLPTGREYMTLINPMRPMDPGAAAVHGITDAMLEGQPIFDAVIDDFLAFVDGANLVAHNADFDMKFLNFELKKIQRPVLPKTRFVDTLEIARRRFPGQKLSLDALCKRLGVDNSMREHHDALLDCQILAEVYLELRGGRQHGLGFQAGGRTKKNLATNGPAFDKPIRRDPRPHAPSEAELAAHQAFIKRLKSPIWEH</sequence>
<comment type="function">
    <text evidence="15 17">DNA polymerase III is a complex, multichain enzyme responsible for most of the replicative synthesis in bacteria. The epsilon subunit contain the editing function and is a proofreading 3'-5' exonuclease.</text>
</comment>
<evidence type="ECO:0000256" key="14">
    <source>
        <dbReference type="ARBA" id="ARBA00023211"/>
    </source>
</evidence>
<dbReference type="InterPro" id="IPR012337">
    <property type="entry name" value="RNaseH-like_sf"/>
</dbReference>
<keyword evidence="12 17" id="KW-0460">Magnesium</keyword>
<comment type="catalytic activity">
    <reaction evidence="16 17">
        <text>DNA(n) + a 2'-deoxyribonucleoside 5'-triphosphate = DNA(n+1) + diphosphate</text>
        <dbReference type="Rhea" id="RHEA:22508"/>
        <dbReference type="Rhea" id="RHEA-COMP:17339"/>
        <dbReference type="Rhea" id="RHEA-COMP:17340"/>
        <dbReference type="ChEBI" id="CHEBI:33019"/>
        <dbReference type="ChEBI" id="CHEBI:61560"/>
        <dbReference type="ChEBI" id="CHEBI:173112"/>
        <dbReference type="EC" id="2.7.7.7"/>
    </reaction>
</comment>
<organism evidence="20 21">
    <name type="scientific">Iodidimonas muriae</name>
    <dbReference type="NCBI Taxonomy" id="261467"/>
    <lineage>
        <taxon>Bacteria</taxon>
        <taxon>Pseudomonadati</taxon>
        <taxon>Pseudomonadota</taxon>
        <taxon>Alphaproteobacteria</taxon>
        <taxon>Iodidimonadales</taxon>
        <taxon>Iodidimonadaceae</taxon>
        <taxon>Iodidimonas</taxon>
    </lineage>
</organism>
<dbReference type="NCBIfam" id="TIGR00573">
    <property type="entry name" value="dnaq"/>
    <property type="match status" value="1"/>
</dbReference>
<dbReference type="InterPro" id="IPR013520">
    <property type="entry name" value="Ribonucl_H"/>
</dbReference>
<evidence type="ECO:0000259" key="19">
    <source>
        <dbReference type="SMART" id="SM00479"/>
    </source>
</evidence>
<accession>A0ABQ2L9I7</accession>
<dbReference type="NCBIfam" id="NF004316">
    <property type="entry name" value="PRK05711.1"/>
    <property type="match status" value="1"/>
</dbReference>
<dbReference type="PANTHER" id="PTHR30231">
    <property type="entry name" value="DNA POLYMERASE III SUBUNIT EPSILON"/>
    <property type="match status" value="1"/>
</dbReference>
<evidence type="ECO:0000256" key="15">
    <source>
        <dbReference type="ARBA" id="ARBA00025483"/>
    </source>
</evidence>
<keyword evidence="9 17" id="KW-0479">Metal-binding</keyword>
<evidence type="ECO:0000313" key="20">
    <source>
        <dbReference type="EMBL" id="GGO07575.1"/>
    </source>
</evidence>
<keyword evidence="13 17" id="KW-0239">DNA-directed DNA polymerase</keyword>
<evidence type="ECO:0000256" key="7">
    <source>
        <dbReference type="ARBA" id="ARBA00022705"/>
    </source>
</evidence>
<gene>
    <name evidence="17" type="primary">dnaQ</name>
    <name evidence="20" type="ORF">GCM10007972_07110</name>
</gene>
<evidence type="ECO:0000256" key="16">
    <source>
        <dbReference type="ARBA" id="ARBA00049244"/>
    </source>
</evidence>
<name>A0ABQ2L9I7_9PROT</name>
<evidence type="ECO:0000256" key="1">
    <source>
        <dbReference type="ARBA" id="ARBA00001936"/>
    </source>
</evidence>
<dbReference type="InterPro" id="IPR036397">
    <property type="entry name" value="RNaseH_sf"/>
</dbReference>
<keyword evidence="14 17" id="KW-0464">Manganese</keyword>
<evidence type="ECO:0000256" key="8">
    <source>
        <dbReference type="ARBA" id="ARBA00022722"/>
    </source>
</evidence>